<organism evidence="10 11">
    <name type="scientific">Thermodesulforhabdus norvegica</name>
    <dbReference type="NCBI Taxonomy" id="39841"/>
    <lineage>
        <taxon>Bacteria</taxon>
        <taxon>Pseudomonadati</taxon>
        <taxon>Thermodesulfobacteriota</taxon>
        <taxon>Syntrophobacteria</taxon>
        <taxon>Syntrophobacterales</taxon>
        <taxon>Thermodesulforhabdaceae</taxon>
        <taxon>Thermodesulforhabdus</taxon>
    </lineage>
</organism>
<keyword evidence="7" id="KW-0998">Cell outer membrane</keyword>
<evidence type="ECO:0000313" key="11">
    <source>
        <dbReference type="Proteomes" id="UP000199611"/>
    </source>
</evidence>
<dbReference type="PANTHER" id="PTHR30026">
    <property type="entry name" value="OUTER MEMBRANE PROTEIN TOLC"/>
    <property type="match status" value="1"/>
</dbReference>
<dbReference type="Pfam" id="PF02321">
    <property type="entry name" value="OEP"/>
    <property type="match status" value="2"/>
</dbReference>
<dbReference type="GO" id="GO:1990281">
    <property type="term" value="C:efflux pump complex"/>
    <property type="evidence" value="ECO:0007669"/>
    <property type="project" value="TreeGrafter"/>
</dbReference>
<name>A0A1I4VF70_9BACT</name>
<dbReference type="InterPro" id="IPR051906">
    <property type="entry name" value="TolC-like"/>
</dbReference>
<evidence type="ECO:0000256" key="9">
    <source>
        <dbReference type="SAM" id="SignalP"/>
    </source>
</evidence>
<dbReference type="RefSeq" id="WP_177193634.1">
    <property type="nucleotide sequence ID" value="NZ_FOUU01000009.1"/>
</dbReference>
<evidence type="ECO:0000256" key="2">
    <source>
        <dbReference type="ARBA" id="ARBA00007613"/>
    </source>
</evidence>
<keyword evidence="4" id="KW-1134">Transmembrane beta strand</keyword>
<evidence type="ECO:0000256" key="5">
    <source>
        <dbReference type="ARBA" id="ARBA00022692"/>
    </source>
</evidence>
<dbReference type="PANTHER" id="PTHR30026:SF20">
    <property type="entry name" value="OUTER MEMBRANE PROTEIN TOLC"/>
    <property type="match status" value="1"/>
</dbReference>
<dbReference type="SUPFAM" id="SSF56954">
    <property type="entry name" value="Outer membrane efflux proteins (OEP)"/>
    <property type="match status" value="1"/>
</dbReference>
<dbReference type="AlphaFoldDB" id="A0A1I4VF70"/>
<dbReference type="InterPro" id="IPR003423">
    <property type="entry name" value="OMP_efflux"/>
</dbReference>
<accession>A0A1I4VF70</accession>
<dbReference type="GO" id="GO:0015288">
    <property type="term" value="F:porin activity"/>
    <property type="evidence" value="ECO:0007669"/>
    <property type="project" value="TreeGrafter"/>
</dbReference>
<keyword evidence="3" id="KW-0813">Transport</keyword>
<dbReference type="Proteomes" id="UP000199611">
    <property type="component" value="Unassembled WGS sequence"/>
</dbReference>
<evidence type="ECO:0000256" key="7">
    <source>
        <dbReference type="ARBA" id="ARBA00023237"/>
    </source>
</evidence>
<keyword evidence="9" id="KW-0732">Signal</keyword>
<evidence type="ECO:0000256" key="6">
    <source>
        <dbReference type="ARBA" id="ARBA00023136"/>
    </source>
</evidence>
<reference evidence="10 11" key="1">
    <citation type="submission" date="2016-10" db="EMBL/GenBank/DDBJ databases">
        <authorList>
            <person name="de Groot N.N."/>
        </authorList>
    </citation>
    <scope>NUCLEOTIDE SEQUENCE [LARGE SCALE GENOMIC DNA]</scope>
    <source>
        <strain evidence="10 11">DSM 9990</strain>
    </source>
</reference>
<dbReference type="STRING" id="39841.SAMN05660836_02269"/>
<dbReference type="EMBL" id="FOUU01000009">
    <property type="protein sequence ID" value="SFM99832.1"/>
    <property type="molecule type" value="Genomic_DNA"/>
</dbReference>
<evidence type="ECO:0000256" key="4">
    <source>
        <dbReference type="ARBA" id="ARBA00022452"/>
    </source>
</evidence>
<feature type="chain" id="PRO_5011745079" evidence="9">
    <location>
        <begin position="26"/>
        <end position="452"/>
    </location>
</feature>
<comment type="similarity">
    <text evidence="2">Belongs to the outer membrane factor (OMF) (TC 1.B.17) family.</text>
</comment>
<keyword evidence="11" id="KW-1185">Reference proteome</keyword>
<evidence type="ECO:0000313" key="10">
    <source>
        <dbReference type="EMBL" id="SFM99832.1"/>
    </source>
</evidence>
<gene>
    <name evidence="10" type="ORF">SAMN05660836_02269</name>
</gene>
<sequence>MIIFRVSALALCLVLVLGLTSPAGAGSETFDLAACVAKALAKNPEVRELELGIRAADEEITKSRAAFFPSLDLESSYTRYGEPQRVVAAHANNEPGVFDRDLFDTAITARLPLFEGGRRWAQVRIAELGKDAAVSRFDAGRQDLVLNVASAYYKILQLDRVLEATRGSRRALAAQEELVRHQLEVGRAAPVDHMKIRVRLASLDQKISSLEADRRVLLVFLGRLMGLDLNSRPDFDIAGTLETPEVRIPSLEEGLAEALQARPEHKTAVLNLEQARQAVRVALADVFPRIQAFGRYGLRSGLPYDQDGPAGAIDHEDTWAAGIQATLPLFRGGAVQASIRQARLREKQAQERLRAVDLKIREEVERAHARLRDSVDRLQVTRSAVAVAEETLRIEQDKYQAGKNTINDVLDAQAALLQAQVEYSQAQVDAQLALLEWRRAVGEDLTRLASGK</sequence>
<comment type="subcellular location">
    <subcellularLocation>
        <location evidence="1">Cell outer membrane</location>
    </subcellularLocation>
</comment>
<proteinExistence type="inferred from homology"/>
<protein>
    <submittedName>
        <fullName evidence="10">Type I secretion outer membrane protein, TolC family</fullName>
    </submittedName>
</protein>
<evidence type="ECO:0000256" key="3">
    <source>
        <dbReference type="ARBA" id="ARBA00022448"/>
    </source>
</evidence>
<keyword evidence="6" id="KW-0472">Membrane</keyword>
<evidence type="ECO:0000256" key="8">
    <source>
        <dbReference type="SAM" id="Coils"/>
    </source>
</evidence>
<feature type="coiled-coil region" evidence="8">
    <location>
        <begin position="339"/>
        <end position="381"/>
    </location>
</feature>
<evidence type="ECO:0000256" key="1">
    <source>
        <dbReference type="ARBA" id="ARBA00004442"/>
    </source>
</evidence>
<keyword evidence="8" id="KW-0175">Coiled coil</keyword>
<dbReference type="GO" id="GO:0009279">
    <property type="term" value="C:cell outer membrane"/>
    <property type="evidence" value="ECO:0007669"/>
    <property type="project" value="UniProtKB-SubCell"/>
</dbReference>
<dbReference type="GO" id="GO:0015562">
    <property type="term" value="F:efflux transmembrane transporter activity"/>
    <property type="evidence" value="ECO:0007669"/>
    <property type="project" value="InterPro"/>
</dbReference>
<keyword evidence="5" id="KW-0812">Transmembrane</keyword>
<dbReference type="Gene3D" id="1.20.1600.10">
    <property type="entry name" value="Outer membrane efflux proteins (OEP)"/>
    <property type="match status" value="1"/>
</dbReference>
<feature type="signal peptide" evidence="9">
    <location>
        <begin position="1"/>
        <end position="25"/>
    </location>
</feature>